<evidence type="ECO:0000313" key="3">
    <source>
        <dbReference type="Proteomes" id="UP001059836"/>
    </source>
</evidence>
<dbReference type="Gene3D" id="3.40.50.1820">
    <property type="entry name" value="alpha/beta hydrolase"/>
    <property type="match status" value="1"/>
</dbReference>
<dbReference type="PANTHER" id="PTHR34853">
    <property type="match status" value="1"/>
</dbReference>
<dbReference type="SUPFAM" id="SSF53474">
    <property type="entry name" value="alpha/beta-Hydrolases"/>
    <property type="match status" value="1"/>
</dbReference>
<dbReference type="Gene3D" id="1.10.260.130">
    <property type="match status" value="1"/>
</dbReference>
<evidence type="ECO:0000313" key="2">
    <source>
        <dbReference type="EMBL" id="QHN37048.1"/>
    </source>
</evidence>
<gene>
    <name evidence="2" type="ORF">GII31_21270</name>
</gene>
<dbReference type="InterPro" id="IPR005152">
    <property type="entry name" value="Lipase_secreted"/>
</dbReference>
<dbReference type="Proteomes" id="UP001059836">
    <property type="component" value="Chromosome"/>
</dbReference>
<dbReference type="PANTHER" id="PTHR34853:SF1">
    <property type="entry name" value="LIPASE 5"/>
    <property type="match status" value="1"/>
</dbReference>
<keyword evidence="3" id="KW-1185">Reference proteome</keyword>
<feature type="region of interest" description="Disordered" evidence="1">
    <location>
        <begin position="464"/>
        <end position="483"/>
    </location>
</feature>
<reference evidence="2" key="1">
    <citation type="journal article" date="2021" name="Nat. Microbiol.">
        <title>Cocultivation of an ultrasmall environmental parasitic bacterium with lytic ability against bacteria associated with wastewater foams.</title>
        <authorList>
            <person name="Batinovic S."/>
            <person name="Rose J.J.A."/>
            <person name="Ratcliffe J."/>
            <person name="Seviour R.J."/>
            <person name="Petrovski S."/>
        </authorList>
    </citation>
    <scope>NUCLEOTIDE SEQUENCE</scope>
    <source>
        <strain evidence="2">CON9</strain>
    </source>
</reference>
<dbReference type="RefSeq" id="WP_213245317.1">
    <property type="nucleotide sequence ID" value="NZ_CP045806.1"/>
</dbReference>
<proteinExistence type="predicted"/>
<sequence>MTSRYPVTALPETDARPTPEAVDPAAPDGSAEAPVYPNPGDEPLGAHTDDRGVRRPPRPLHDPFYDTPGDLSLLDPGTIVRSRRVRLGFLGLVPQRNLIAHQLAFRSTDLHGRPELAVTTVVTAGRPATARPPRMIAYQCAIDAVADVCFPSYALRAGARAWGSFPQLELLVIAALAARGYVVTVADHEGRGGRFAAPREPGHRVLDGIRATLAFAPLRLAAATPVGLIGYSGGGMASAWTAELAPAYAPELPIVGAVLGSPVGDPGQAFRKLNGGLFAGLPALVVSGLREVYPGLDDVISRYGTTEGLRRLDALREMTTVKAVAHCAYDDFGDYIDVPLDDILAGEEVSAVFDDLRLGVTAPACPVLVVQAERDRTIDVADVDALVGRYLDGGADLRYLRDRSSGHNSAMILALPTMLGWLERRFDTAMATPGRHTTRSFLFAPRARRGFSALLHASARTVIGRHRSTAPTRNRTAPSPEYR</sequence>
<accession>A0ABX6IPK9</accession>
<dbReference type="EMBL" id="CP045809">
    <property type="protein sequence ID" value="QHN37048.1"/>
    <property type="molecule type" value="Genomic_DNA"/>
</dbReference>
<dbReference type="Pfam" id="PF03583">
    <property type="entry name" value="LIP"/>
    <property type="match status" value="1"/>
</dbReference>
<feature type="compositionally biased region" description="Basic and acidic residues" evidence="1">
    <location>
        <begin position="47"/>
        <end position="64"/>
    </location>
</feature>
<name>A0ABX6IPK9_9ACTN</name>
<protein>
    <submittedName>
        <fullName evidence="2">Lipase</fullName>
    </submittedName>
</protein>
<dbReference type="InterPro" id="IPR029058">
    <property type="entry name" value="AB_hydrolase_fold"/>
</dbReference>
<organism evidence="2 3">
    <name type="scientific">Gordonia pseudamarae</name>
    <dbReference type="NCBI Taxonomy" id="2831662"/>
    <lineage>
        <taxon>Bacteria</taxon>
        <taxon>Bacillati</taxon>
        <taxon>Actinomycetota</taxon>
        <taxon>Actinomycetes</taxon>
        <taxon>Mycobacteriales</taxon>
        <taxon>Gordoniaceae</taxon>
        <taxon>Gordonia</taxon>
    </lineage>
</organism>
<evidence type="ECO:0000256" key="1">
    <source>
        <dbReference type="SAM" id="MobiDB-lite"/>
    </source>
</evidence>
<feature type="region of interest" description="Disordered" evidence="1">
    <location>
        <begin position="1"/>
        <end position="69"/>
    </location>
</feature>